<comment type="subcellular location">
    <subcellularLocation>
        <location evidence="1">Nucleus</location>
        <location evidence="1">Nucleolus</location>
    </subcellularLocation>
</comment>
<evidence type="ECO:0000256" key="5">
    <source>
        <dbReference type="ARBA" id="ARBA00022801"/>
    </source>
</evidence>
<dbReference type="EMBL" id="AMQM01005597">
    <property type="status" value="NOT_ANNOTATED_CDS"/>
    <property type="molecule type" value="Genomic_DNA"/>
</dbReference>
<feature type="compositionally biased region" description="Acidic residues" evidence="11">
    <location>
        <begin position="456"/>
        <end position="499"/>
    </location>
</feature>
<dbReference type="KEGG" id="hro:HELRODRAFT_192665"/>
<dbReference type="InterPro" id="IPR027417">
    <property type="entry name" value="P-loop_NTPase"/>
</dbReference>
<feature type="compositionally biased region" description="Basic and acidic residues" evidence="11">
    <location>
        <begin position="555"/>
        <end position="569"/>
    </location>
</feature>
<evidence type="ECO:0000313" key="15">
    <source>
        <dbReference type="Proteomes" id="UP000015101"/>
    </source>
</evidence>
<evidence type="ECO:0000256" key="3">
    <source>
        <dbReference type="ARBA" id="ARBA00022553"/>
    </source>
</evidence>
<dbReference type="InterPro" id="IPR039761">
    <property type="entry name" value="Bms1/Tsr1"/>
</dbReference>
<sequence>MDQINENKKPHRKKQAGAKLNKKKNTKKEDVVKPKNVKAFAFHSIKKAERAVRRTADFKEKKFHNPVVDRSSVVPPPIVVAVVGPPKVGKTTLIKCLVKNFLKRKITTINGPVSIVSSKKQRLTFLECNNDFNSMIDISKVADLVLLMVDASFGFEMEIFEFLHISKVHGEMKIIGVLTHLDSFGNNKRLKKTKKILKNRFWKDVYPGAKLFYLSGIVNEEYQKMEIHNLGRFISVMKYRPLQWRSSHPYVLVDRIEDVTDPELIRQNNKSDRTVCFYGYVRGTHFKNKTSVHLAGLGDFTIDDMSYLNDPCSFPDELKKRSLDDRERLIYAPMSGVGGVLFDKDAVYIETKGINLMSDKKRSGDKEKMLETLKNMQTTIDGKMAAGNFQLFSNQEEGDDDGDEDGNDEEEDDDGSEDGKDDDENERDGREEVEGDMDVDGNENLSEPWKLKTGLEENDDDDDDDDMEGDDDDEDEEEALDDEEEEEDDDVDMSEDDHENVDGALKWKVKLREKGNSSFLERLKNINNIQSFVYGTEIMNLHDDKSTNDSEEQEKETYEGKDNKNNDNKIKINDGGDDFLGGFLSLSDHNSRFGSNKLFHQEETSKQLYAFYDFNKLDVQELVERVKDCFVSGMWDEDEDAETLLKRDAERETPEERRERRMKAKLLERKRRQKEMFDMLYDEGRLDGNGTTADKNYFETLKEEMAQQAQLNRSEFESLPESARVEFEGFRPGLYVRMQIRSIPCEFIEYFDPTYPIVVGGLLTSEQNIGYVTVNFKKHRWHKKVLKTNDPVIFSLGWRRFQTIPVYSIQDHNGRNRQIKYTPNHLHCHATFWGPITPQGSGIVAIDSLASNTKEFRISGTGNVCEIDKSFAIVKKLKLVGTPFLIHQNTAFIQGMFNSSLEVAKFELASIRTVSGIRGQIKKSIKNGATLLKKFKSKMADPILPGAFRATFEDKILMSDIVFMRTWYKTSVDQFYNPVTNLLLSQASRDAWRGMKTAGQIRREKNIKRDVNEDNLYKPIARPVREYKPLQIPRELQRQLPFRLKPKTEGKTVGEIKRIAVVKEPHERKVSQMMKQLQAIYDQKRKNQRVIMRERASKHRKEIISKNKAKAAKKKR</sequence>
<dbReference type="Pfam" id="PF08142">
    <property type="entry name" value="AARP2CN"/>
    <property type="match status" value="1"/>
</dbReference>
<keyword evidence="3" id="KW-0597">Phosphoprotein</keyword>
<feature type="domain" description="Bms1-type G" evidence="12">
    <location>
        <begin position="75"/>
        <end position="240"/>
    </location>
</feature>
<dbReference type="PROSITE" id="PS51714">
    <property type="entry name" value="G_BMS1"/>
    <property type="match status" value="1"/>
</dbReference>
<dbReference type="HOGENOM" id="CLU_002486_0_0_1"/>
<evidence type="ECO:0000313" key="14">
    <source>
        <dbReference type="EnsemblMetazoa" id="HelroP192665"/>
    </source>
</evidence>
<dbReference type="PANTHER" id="PTHR12858:SF2">
    <property type="entry name" value="RIBOSOME BIOGENESIS PROTEIN BMS1 HOMOLOG"/>
    <property type="match status" value="1"/>
</dbReference>
<dbReference type="OMA" id="KLHVPMV"/>
<name>T1FU63_HELRO</name>
<evidence type="ECO:0000256" key="1">
    <source>
        <dbReference type="ARBA" id="ARBA00004604"/>
    </source>
</evidence>
<dbReference type="Gene3D" id="3.40.50.300">
    <property type="entry name" value="P-loop containing nucleotide triphosphate hydrolases"/>
    <property type="match status" value="1"/>
</dbReference>
<dbReference type="Pfam" id="PF04950">
    <property type="entry name" value="RIBIOP_C"/>
    <property type="match status" value="1"/>
</dbReference>
<dbReference type="InterPro" id="IPR030387">
    <property type="entry name" value="G_Bms1/Tsr1_dom"/>
</dbReference>
<feature type="compositionally biased region" description="Acidic residues" evidence="11">
    <location>
        <begin position="396"/>
        <end position="426"/>
    </location>
</feature>
<keyword evidence="15" id="KW-1185">Reference proteome</keyword>
<evidence type="ECO:0000313" key="13">
    <source>
        <dbReference type="EMBL" id="ESN99952.1"/>
    </source>
</evidence>
<dbReference type="GeneID" id="20212359"/>
<evidence type="ECO:0000256" key="2">
    <source>
        <dbReference type="ARBA" id="ARBA00022517"/>
    </source>
</evidence>
<dbReference type="GO" id="GO:0034511">
    <property type="term" value="F:U3 snoRNA binding"/>
    <property type="evidence" value="ECO:0000318"/>
    <property type="project" value="GO_Central"/>
</dbReference>
<keyword evidence="6" id="KW-0067">ATP-binding</keyword>
<dbReference type="GO" id="GO:0005525">
    <property type="term" value="F:GTP binding"/>
    <property type="evidence" value="ECO:0000318"/>
    <property type="project" value="GO_Central"/>
</dbReference>
<evidence type="ECO:0000256" key="7">
    <source>
        <dbReference type="ARBA" id="ARBA00023134"/>
    </source>
</evidence>
<dbReference type="InterPro" id="IPR037875">
    <property type="entry name" value="Bms1_N"/>
</dbReference>
<proteinExistence type="inferred from homology"/>
<dbReference type="SUPFAM" id="SSF52540">
    <property type="entry name" value="P-loop containing nucleoside triphosphate hydrolases"/>
    <property type="match status" value="1"/>
</dbReference>
<dbReference type="GO" id="GO:0005524">
    <property type="term" value="F:ATP binding"/>
    <property type="evidence" value="ECO:0007669"/>
    <property type="project" value="UniProtKB-KW"/>
</dbReference>
<feature type="region of interest" description="Disordered" evidence="11">
    <location>
        <begin position="543"/>
        <end position="569"/>
    </location>
</feature>
<dbReference type="EMBL" id="KB097026">
    <property type="protein sequence ID" value="ESN99952.1"/>
    <property type="molecule type" value="Genomic_DNA"/>
</dbReference>
<evidence type="ECO:0000256" key="10">
    <source>
        <dbReference type="ARBA" id="ARBA00061391"/>
    </source>
</evidence>
<reference evidence="14" key="3">
    <citation type="submission" date="2015-06" db="UniProtKB">
        <authorList>
            <consortium name="EnsemblMetazoa"/>
        </authorList>
    </citation>
    <scope>IDENTIFICATION</scope>
</reference>
<dbReference type="InterPro" id="IPR007034">
    <property type="entry name" value="BMS1_TSR1_C"/>
</dbReference>
<dbReference type="GO" id="GO:0032040">
    <property type="term" value="C:small-subunit processome"/>
    <property type="evidence" value="ECO:0007669"/>
    <property type="project" value="UniProtKB-ARBA"/>
</dbReference>
<gene>
    <name evidence="14" type="primary">20212359</name>
    <name evidence="13" type="ORF">HELRODRAFT_192665</name>
</gene>
<dbReference type="SMART" id="SM01362">
    <property type="entry name" value="DUF663"/>
    <property type="match status" value="1"/>
</dbReference>
<dbReference type="SMART" id="SM00785">
    <property type="entry name" value="AARP2CN"/>
    <property type="match status" value="1"/>
</dbReference>
<dbReference type="eggNOG" id="KOG1951">
    <property type="taxonomic scope" value="Eukaryota"/>
</dbReference>
<dbReference type="OrthoDB" id="10260897at2759"/>
<dbReference type="STRING" id="6412.T1FU63"/>
<keyword evidence="8" id="KW-0539">Nucleus</keyword>
<dbReference type="GO" id="GO:0005654">
    <property type="term" value="C:nucleoplasm"/>
    <property type="evidence" value="ECO:0007669"/>
    <property type="project" value="UniProtKB-ARBA"/>
</dbReference>
<reference evidence="15" key="1">
    <citation type="submission" date="2012-12" db="EMBL/GenBank/DDBJ databases">
        <authorList>
            <person name="Hellsten U."/>
            <person name="Grimwood J."/>
            <person name="Chapman J.A."/>
            <person name="Shapiro H."/>
            <person name="Aerts A."/>
            <person name="Otillar R.P."/>
            <person name="Terry A.Y."/>
            <person name="Boore J.L."/>
            <person name="Simakov O."/>
            <person name="Marletaz F."/>
            <person name="Cho S.-J."/>
            <person name="Edsinger-Gonzales E."/>
            <person name="Havlak P."/>
            <person name="Kuo D.-H."/>
            <person name="Larsson T."/>
            <person name="Lv J."/>
            <person name="Arendt D."/>
            <person name="Savage R."/>
            <person name="Osoegawa K."/>
            <person name="de Jong P."/>
            <person name="Lindberg D.R."/>
            <person name="Seaver E.C."/>
            <person name="Weisblat D.A."/>
            <person name="Putnam N.H."/>
            <person name="Grigoriev I.V."/>
            <person name="Rokhsar D.S."/>
        </authorList>
    </citation>
    <scope>NUCLEOTIDE SEQUENCE</scope>
</reference>
<dbReference type="GO" id="GO:0003924">
    <property type="term" value="F:GTPase activity"/>
    <property type="evidence" value="ECO:0000318"/>
    <property type="project" value="GO_Central"/>
</dbReference>
<reference evidence="13 15" key="2">
    <citation type="journal article" date="2013" name="Nature">
        <title>Insights into bilaterian evolution from three spiralian genomes.</title>
        <authorList>
            <person name="Simakov O."/>
            <person name="Marletaz F."/>
            <person name="Cho S.J."/>
            <person name="Edsinger-Gonzales E."/>
            <person name="Havlak P."/>
            <person name="Hellsten U."/>
            <person name="Kuo D.H."/>
            <person name="Larsson T."/>
            <person name="Lv J."/>
            <person name="Arendt D."/>
            <person name="Savage R."/>
            <person name="Osoegawa K."/>
            <person name="de Jong P."/>
            <person name="Grimwood J."/>
            <person name="Chapman J.A."/>
            <person name="Shapiro H."/>
            <person name="Aerts A."/>
            <person name="Otillar R.P."/>
            <person name="Terry A.Y."/>
            <person name="Boore J.L."/>
            <person name="Grigoriev I.V."/>
            <person name="Lindberg D.R."/>
            <person name="Seaver E.C."/>
            <person name="Weisblat D.A."/>
            <person name="Putnam N.H."/>
            <person name="Rokhsar D.S."/>
        </authorList>
    </citation>
    <scope>NUCLEOTIDE SEQUENCE</scope>
</reference>
<dbReference type="FunFam" id="3.40.50.300:FF:000105">
    <property type="entry name" value="BMS1 ribosome biogenesis factor"/>
    <property type="match status" value="1"/>
</dbReference>
<organism evidence="14 15">
    <name type="scientific">Helobdella robusta</name>
    <name type="common">Californian leech</name>
    <dbReference type="NCBI Taxonomy" id="6412"/>
    <lineage>
        <taxon>Eukaryota</taxon>
        <taxon>Metazoa</taxon>
        <taxon>Spiralia</taxon>
        <taxon>Lophotrochozoa</taxon>
        <taxon>Annelida</taxon>
        <taxon>Clitellata</taxon>
        <taxon>Hirudinea</taxon>
        <taxon>Rhynchobdellida</taxon>
        <taxon>Glossiphoniidae</taxon>
        <taxon>Helobdella</taxon>
    </lineage>
</organism>
<dbReference type="FunCoup" id="T1FU63">
    <property type="interactions" value="2050"/>
</dbReference>
<dbReference type="InParanoid" id="T1FU63"/>
<accession>T1FU63</accession>
<dbReference type="GO" id="GO:0000462">
    <property type="term" value="P:maturation of SSU-rRNA from tricistronic rRNA transcript (SSU-rRNA, 5.8S rRNA, LSU-rRNA)"/>
    <property type="evidence" value="ECO:0000318"/>
    <property type="project" value="GO_Central"/>
</dbReference>
<dbReference type="Proteomes" id="UP000015101">
    <property type="component" value="Unassembled WGS sequence"/>
</dbReference>
<dbReference type="GO" id="GO:0000479">
    <property type="term" value="P:endonucleolytic cleavage of tricistronic rRNA transcript (SSU-rRNA, 5.8S rRNA, LSU-rRNA)"/>
    <property type="evidence" value="ECO:0000318"/>
    <property type="project" value="GO_Central"/>
</dbReference>
<comment type="similarity">
    <text evidence="10">Belongs to the TRAFAC class translation factor GTPase superfamily. Bms1-like GTPase family. BMS1 subfamily.</text>
</comment>
<dbReference type="CDD" id="cd01882">
    <property type="entry name" value="BMS1"/>
    <property type="match status" value="1"/>
</dbReference>
<keyword evidence="4" id="KW-0547">Nucleotide-binding</keyword>
<evidence type="ECO:0000259" key="12">
    <source>
        <dbReference type="PROSITE" id="PS51714"/>
    </source>
</evidence>
<dbReference type="CTD" id="20212359"/>
<dbReference type="EnsemblMetazoa" id="HelroT192665">
    <property type="protein sequence ID" value="HelroP192665"/>
    <property type="gene ID" value="HelroG192665"/>
</dbReference>
<evidence type="ECO:0000256" key="8">
    <source>
        <dbReference type="ARBA" id="ARBA00023242"/>
    </source>
</evidence>
<dbReference type="AlphaFoldDB" id="T1FU63"/>
<evidence type="ECO:0000256" key="6">
    <source>
        <dbReference type="ARBA" id="ARBA00022840"/>
    </source>
</evidence>
<dbReference type="InterPro" id="IPR012948">
    <property type="entry name" value="AARP2CN"/>
</dbReference>
<evidence type="ECO:0000256" key="11">
    <source>
        <dbReference type="SAM" id="MobiDB-lite"/>
    </source>
</evidence>
<feature type="region of interest" description="Disordered" evidence="11">
    <location>
        <begin position="393"/>
        <end position="501"/>
    </location>
</feature>
<comment type="catalytic activity">
    <reaction evidence="9">
        <text>GTP + H2O = GDP + phosphate + H(+)</text>
        <dbReference type="Rhea" id="RHEA:19669"/>
        <dbReference type="ChEBI" id="CHEBI:15377"/>
        <dbReference type="ChEBI" id="CHEBI:15378"/>
        <dbReference type="ChEBI" id="CHEBI:37565"/>
        <dbReference type="ChEBI" id="CHEBI:43474"/>
        <dbReference type="ChEBI" id="CHEBI:58189"/>
    </reaction>
    <physiologicalReaction direction="left-to-right" evidence="9">
        <dbReference type="Rhea" id="RHEA:19670"/>
    </physiologicalReaction>
</comment>
<keyword evidence="7" id="KW-0342">GTP-binding</keyword>
<evidence type="ECO:0000256" key="4">
    <source>
        <dbReference type="ARBA" id="ARBA00022741"/>
    </source>
</evidence>
<dbReference type="RefSeq" id="XP_009021967.1">
    <property type="nucleotide sequence ID" value="XM_009023719.1"/>
</dbReference>
<evidence type="ECO:0000256" key="9">
    <source>
        <dbReference type="ARBA" id="ARBA00049117"/>
    </source>
</evidence>
<protein>
    <recommendedName>
        <fullName evidence="12">Bms1-type G domain-containing protein</fullName>
    </recommendedName>
</protein>
<feature type="region of interest" description="Disordered" evidence="11">
    <location>
        <begin position="1"/>
        <end position="32"/>
    </location>
</feature>
<feature type="compositionally biased region" description="Basic residues" evidence="11">
    <location>
        <begin position="9"/>
        <end position="26"/>
    </location>
</feature>
<dbReference type="PANTHER" id="PTHR12858">
    <property type="entry name" value="RIBOSOME BIOGENESIS PROTEIN"/>
    <property type="match status" value="1"/>
</dbReference>
<keyword evidence="5" id="KW-0378">Hydrolase</keyword>
<keyword evidence="2" id="KW-0690">Ribosome biogenesis</keyword>